<evidence type="ECO:0000313" key="3">
    <source>
        <dbReference type="Proteomes" id="UP000814176"/>
    </source>
</evidence>
<sequence>MYHGRTVTTSIDISVCQLQVADLLFELGDTSNVPHPDRTDQQGSRRPSDGTPRWPRTWRDDDVREWHWEDDHLEEPGNNLEGSQPEQDLSDSDDDSDSPSPKHPKCQGILVRWTPGSVWDTYPFHRHETRTFPWELVGISNRNWLRLRSTSCERYAKTRNATQCASCEKIPGLPEYISFVERADGDAPKNTPYQYLTHKQLIAITTKLAAQIRQLQLQIARRERRINDHQRLTMLLASNDVKRLRQLLTVSLRNGSSPRYLLAQLQRAIAGVYKPRGPGGRFDTRELEIAFLAKALGGPRLLYALNKSLGLPSPSTVNETYPVPELLPCVKSPTNHEVFGNVGRLMAPEVKLPAPVYASNKRAGLIAMFDGVSIEEKCRYLPASDSVVGLCREHSADIGTRVTSIEDVEAIEHALHGETPKCHYGKDATIGAVAPYARTDHYSATPLFASPSCKTEVGNDLGVWLRTFLDAWKSHPYGERLQGPIWSVGSDGEASFRRAKFDLCMGELIPHSSELGAHLVRMTGMNMACGSDGIIATCDPKHVIKRFATLLRNPKGILVHDTSIQALDVYQHLQDLPAMNGDKARQLLDPADKQNVPKAVTLIQTILQLSTEAKPSTSPSHLHRRKMLTFLARTFGYFVLPFTSIDYSLAQQIRSLATYAFVIAAMWIRHGTSFMTGALYADSQAIVRNIVITTLRLQIVDKDVPFHIILEGTDRLERLFSECRTQDHSRNFDILQLCEKLSVSALISSIFERNPDLDRGHRRLNLRNAQGVDHVNPASWKGDVVVGHVEVEVEWAQGRRDAIALLKEYFGEGGHVDFGALFADGVRDLLRPGPQGKYVGLRHTEDDDRTERQGDVSTDAPLPGDPDAGNAADPPQSEPAAPEPEEFNDVPPGVDIDEFLPDTIQAANGSANLPEESPLVHNTRRFIQVGDKRFLKSSVVATFLTSNRGKKVPMRTLRAQGVTLEALCSTDKWNAPDVNGEGVIRSGDTAATLVCISESGTICLAVVKIMKFMRQGETAWLTSLEVDDLRRSDGSAVTVEVQILQLAESQQTGSDTWRWTRQYVRSGIKKSDSEQATTKQHTLLIPGYLIHPLSAQIVELANANTTAQPESGESNSDRPPHVLDAASESESSPSHVQTTWSYIASELHDALSIAWEALGSSPEELMASVAVLPALETTQLPYTSVRGETNESKFVVVDLPAELTVEKKSGSTKVTCFVCGQPETIARMRNHIGTEPCGWCGRDGKCVTQLVKTGNSRTIHSSCEYHHTKMKYGPASKSSKNSPCSNVPIHCPLCPSTSAGQPQTIWKYNTLIHLLTAHSPADAIRPPIIPPQLLLDMHITKSEEVLMNIDREVTTSYRDQFEIPDSDEIEQVMEDLQIGQKRGRGQSTVVREPRSKAAKTS</sequence>
<feature type="compositionally biased region" description="Polar residues" evidence="1">
    <location>
        <begin position="1104"/>
        <end position="1114"/>
    </location>
</feature>
<feature type="region of interest" description="Disordered" evidence="1">
    <location>
        <begin position="1378"/>
        <end position="1401"/>
    </location>
</feature>
<comment type="caution">
    <text evidence="2">The sequence shown here is derived from an EMBL/GenBank/DDBJ whole genome shotgun (WGS) entry which is preliminary data.</text>
</comment>
<feature type="compositionally biased region" description="Basic and acidic residues" evidence="1">
    <location>
        <begin position="842"/>
        <end position="854"/>
    </location>
</feature>
<keyword evidence="3" id="KW-1185">Reference proteome</keyword>
<dbReference type="Proteomes" id="UP000814176">
    <property type="component" value="Unassembled WGS sequence"/>
</dbReference>
<feature type="compositionally biased region" description="Low complexity" evidence="1">
    <location>
        <begin position="871"/>
        <end position="880"/>
    </location>
</feature>
<feature type="region of interest" description="Disordered" evidence="1">
    <location>
        <begin position="28"/>
        <end position="58"/>
    </location>
</feature>
<name>A0ABQ8K2C6_9APHY</name>
<gene>
    <name evidence="2" type="ORF">C8Q71DRAFT_716265</name>
</gene>
<dbReference type="GeneID" id="72001822"/>
<evidence type="ECO:0000256" key="1">
    <source>
        <dbReference type="SAM" id="MobiDB-lite"/>
    </source>
</evidence>
<organism evidence="2 3">
    <name type="scientific">Rhodofomes roseus</name>
    <dbReference type="NCBI Taxonomy" id="34475"/>
    <lineage>
        <taxon>Eukaryota</taxon>
        <taxon>Fungi</taxon>
        <taxon>Dikarya</taxon>
        <taxon>Basidiomycota</taxon>
        <taxon>Agaricomycotina</taxon>
        <taxon>Agaricomycetes</taxon>
        <taxon>Polyporales</taxon>
        <taxon>Rhodofomes</taxon>
    </lineage>
</organism>
<feature type="compositionally biased region" description="Acidic residues" evidence="1">
    <location>
        <begin position="88"/>
        <end position="97"/>
    </location>
</feature>
<feature type="region of interest" description="Disordered" evidence="1">
    <location>
        <begin position="73"/>
        <end position="108"/>
    </location>
</feature>
<dbReference type="EMBL" id="JADCUA010000029">
    <property type="protein sequence ID" value="KAH9830859.1"/>
    <property type="molecule type" value="Genomic_DNA"/>
</dbReference>
<reference evidence="2 3" key="1">
    <citation type="journal article" date="2021" name="Environ. Microbiol.">
        <title>Gene family expansions and transcriptome signatures uncover fungal adaptations to wood decay.</title>
        <authorList>
            <person name="Hage H."/>
            <person name="Miyauchi S."/>
            <person name="Viragh M."/>
            <person name="Drula E."/>
            <person name="Min B."/>
            <person name="Chaduli D."/>
            <person name="Navarro D."/>
            <person name="Favel A."/>
            <person name="Norest M."/>
            <person name="Lesage-Meessen L."/>
            <person name="Balint B."/>
            <person name="Merenyi Z."/>
            <person name="de Eugenio L."/>
            <person name="Morin E."/>
            <person name="Martinez A.T."/>
            <person name="Baldrian P."/>
            <person name="Stursova M."/>
            <person name="Martinez M.J."/>
            <person name="Novotny C."/>
            <person name="Magnuson J.K."/>
            <person name="Spatafora J.W."/>
            <person name="Maurice S."/>
            <person name="Pangilinan J."/>
            <person name="Andreopoulos W."/>
            <person name="LaButti K."/>
            <person name="Hundley H."/>
            <person name="Na H."/>
            <person name="Kuo A."/>
            <person name="Barry K."/>
            <person name="Lipzen A."/>
            <person name="Henrissat B."/>
            <person name="Riley R."/>
            <person name="Ahrendt S."/>
            <person name="Nagy L.G."/>
            <person name="Grigoriev I.V."/>
            <person name="Martin F."/>
            <person name="Rosso M.N."/>
        </authorList>
    </citation>
    <scope>NUCLEOTIDE SEQUENCE [LARGE SCALE GENOMIC DNA]</scope>
    <source>
        <strain evidence="2 3">CIRM-BRFM 1785</strain>
    </source>
</reference>
<proteinExistence type="predicted"/>
<feature type="region of interest" description="Disordered" evidence="1">
    <location>
        <begin position="1104"/>
        <end position="1134"/>
    </location>
</feature>
<feature type="region of interest" description="Disordered" evidence="1">
    <location>
        <begin position="836"/>
        <end position="897"/>
    </location>
</feature>
<accession>A0ABQ8K2C6</accession>
<evidence type="ECO:0000313" key="2">
    <source>
        <dbReference type="EMBL" id="KAH9830859.1"/>
    </source>
</evidence>
<protein>
    <submittedName>
        <fullName evidence="2">Uncharacterized protein</fullName>
    </submittedName>
</protein>
<dbReference type="RefSeq" id="XP_047774120.1">
    <property type="nucleotide sequence ID" value="XM_047921090.1"/>
</dbReference>